<dbReference type="SUPFAM" id="SSF52058">
    <property type="entry name" value="L domain-like"/>
    <property type="match status" value="1"/>
</dbReference>
<dbReference type="PANTHER" id="PTHR45632">
    <property type="entry name" value="LD33804P"/>
    <property type="match status" value="1"/>
</dbReference>
<dbReference type="InterPro" id="IPR032675">
    <property type="entry name" value="LRR_dom_sf"/>
</dbReference>
<dbReference type="AlphaFoldDB" id="A0A1J1IJ20"/>
<feature type="domain" description="BTB" evidence="1">
    <location>
        <begin position="221"/>
        <end position="288"/>
    </location>
</feature>
<dbReference type="SUPFAM" id="SSF54695">
    <property type="entry name" value="POZ domain"/>
    <property type="match status" value="1"/>
</dbReference>
<dbReference type="OrthoDB" id="624345at2759"/>
<organism evidence="2 3">
    <name type="scientific">Clunio marinus</name>
    <dbReference type="NCBI Taxonomy" id="568069"/>
    <lineage>
        <taxon>Eukaryota</taxon>
        <taxon>Metazoa</taxon>
        <taxon>Ecdysozoa</taxon>
        <taxon>Arthropoda</taxon>
        <taxon>Hexapoda</taxon>
        <taxon>Insecta</taxon>
        <taxon>Pterygota</taxon>
        <taxon>Neoptera</taxon>
        <taxon>Endopterygota</taxon>
        <taxon>Diptera</taxon>
        <taxon>Nematocera</taxon>
        <taxon>Chironomoidea</taxon>
        <taxon>Chironomidae</taxon>
        <taxon>Clunio</taxon>
    </lineage>
</organism>
<evidence type="ECO:0000313" key="2">
    <source>
        <dbReference type="EMBL" id="CRK99762.1"/>
    </source>
</evidence>
<dbReference type="InterPro" id="IPR000210">
    <property type="entry name" value="BTB/POZ_dom"/>
</dbReference>
<evidence type="ECO:0000259" key="1">
    <source>
        <dbReference type="PROSITE" id="PS50097"/>
    </source>
</evidence>
<dbReference type="Pfam" id="PF00651">
    <property type="entry name" value="BTB"/>
    <property type="match status" value="1"/>
</dbReference>
<name>A0A1J1IJ20_9DIPT</name>
<reference evidence="2 3" key="1">
    <citation type="submission" date="2015-04" db="EMBL/GenBank/DDBJ databases">
        <authorList>
            <person name="Syromyatnikov M.Y."/>
            <person name="Popov V.N."/>
        </authorList>
    </citation>
    <scope>NUCLEOTIDE SEQUENCE [LARGE SCALE GENOMIC DNA]</scope>
</reference>
<dbReference type="CDD" id="cd14733">
    <property type="entry name" value="BACK"/>
    <property type="match status" value="1"/>
</dbReference>
<gene>
    <name evidence="2" type="ORF">CLUMA_CG013081</name>
</gene>
<dbReference type="PROSITE" id="PS50097">
    <property type="entry name" value="BTB"/>
    <property type="match status" value="1"/>
</dbReference>
<dbReference type="InterPro" id="IPR011333">
    <property type="entry name" value="SKP1/BTB/POZ_sf"/>
</dbReference>
<evidence type="ECO:0000313" key="3">
    <source>
        <dbReference type="Proteomes" id="UP000183832"/>
    </source>
</evidence>
<dbReference type="STRING" id="568069.A0A1J1IJ20"/>
<accession>A0A1J1IJ20</accession>
<dbReference type="EMBL" id="CVRI01000052">
    <property type="protein sequence ID" value="CRK99762.1"/>
    <property type="molecule type" value="Genomic_DNA"/>
</dbReference>
<dbReference type="Gene3D" id="3.30.710.10">
    <property type="entry name" value="Potassium Channel Kv1.1, Chain A"/>
    <property type="match status" value="1"/>
</dbReference>
<dbReference type="SMART" id="SM00225">
    <property type="entry name" value="BTB"/>
    <property type="match status" value="1"/>
</dbReference>
<keyword evidence="3" id="KW-1185">Reference proteome</keyword>
<sequence>MELKCEFRYFYLLGIGRKYTSTIDSSSITKPNTIIQTINGQHLDGKSDKDVEAILFIGTTVNYFPQGLNEIFPNLKAVYIGRCGLKSITRRDLDGLENIEVLRCYENKITSLPDNLFRNMNKLIDVSFSDNDLQCMSSDVLKPILKNDLKFVDFRENRSIDAVYCNSSYPQEIIGNKVDSVTKLMALIGEKCDKLIKSDKEMFLIAALEGFKELWTTGRLSDITIVTDTEKFKVHKFALAMQSSVFTSIFENVMKDRPSDEIQMKNIDPEVAKTFLKFFYTGEVEIEEISNLLELFALAAKFKVETLMSIIEDMIIDDLNDDNAIEIYELACRFNCDGMKTSAFEFIQSMFDEPLKDELMNQPEILKELVEAKQKINSILKKQKLA</sequence>
<protein>
    <submittedName>
        <fullName evidence="2">CLUMA_CG013081, isoform A</fullName>
    </submittedName>
</protein>
<dbReference type="Proteomes" id="UP000183832">
    <property type="component" value="Unassembled WGS sequence"/>
</dbReference>
<dbReference type="CDD" id="cd18186">
    <property type="entry name" value="BTB_POZ_ZBTB_KLHL-like"/>
    <property type="match status" value="1"/>
</dbReference>
<dbReference type="Gene3D" id="3.80.10.10">
    <property type="entry name" value="Ribonuclease Inhibitor"/>
    <property type="match status" value="1"/>
</dbReference>
<proteinExistence type="predicted"/>